<feature type="domain" description="Reverse transcriptase Ty1/copia-type" evidence="2">
    <location>
        <begin position="674"/>
        <end position="844"/>
    </location>
</feature>
<gene>
    <name evidence="3" type="ORF">Tci_033992</name>
</gene>
<sequence length="934" mass="106764">MTESPFVDLGFVVPVFSPGDDPIACLNKAMAFLIAVASSRQCTQPKRLRNVAWYKEKAMLKEAHEARQILDEEQLAFLADPGIPAVLMANISNYGFDVILEATIQDTNVQAQQDSMILSVIEQMSKQMINHVNNWEKANKEQNKELITTERERYKERVKNFKQCLNIDLNCHEKMIDSQMDDMIKEKLALKDKVDSLEQNLSKQIKEKECQSAQTVQMFTKPSSFYDNVYKQALEKDPEAIKQNISHKPIEYEKLNRLTKDFGKHLTPQQELSAKQAFWLRISNPTIESSSPPVRVEVPSELPKRSESFEKCLNLDSEFSKSKQAYDYLLKNYSQLKKHCISLEFSIQLSQEIFQKNESCINQNAPKIPEYFEKNDLKGVKCSTSASGSKPSGNIKNNRILQPSSSNKINIVEDQPRSVKTRKNKKNHVNKVKCNDHVMQSMSNVNFISVSIKNAPVKNSMNDVKSSCLCAIYGKCMIAKTHYKCVYVVVSKLNLSKKPKSAKKHKKQNVWKPTSYVFNEVGLKWKPIGRTFTIVGNLCPLTSKFMGTVRFGNDQISSVIGYGDYQLGNVIISRVYYVEDAPSTSIPSSLEQEHSPIISQGFEESPKMPTFHVDPLNSSPQNLTPQGSSSNVIQIHTLFEHLGRLEPKNFKQAMTKPSWIDAMQEEIHEFERLEVWELVPCPDNVFLIKLKWIYKVKTNESSEVLKNKARLVAQGFRQEEEGIDFEESFAPVARIEAIRVFAANAARKNMTIYQIDVKTAFLNGKLKEEVYISQPEGFVDQDNPSHVYKLKKALYDLKQAPRAWYDMLSSFLISQQFSKGAVDPTLFTRHTRNDLLLGKQVDATLYHDMIRSLMYLTASRPDLGYVVCLCARHQDKPTEKHLQAMKWIFNTLTEPLTWVFGTRRILICHLQLMQISITRGVRTLDVVHQEALSS</sequence>
<comment type="caution">
    <text evidence="3">The sequence shown here is derived from an EMBL/GenBank/DDBJ whole genome shotgun (WGS) entry which is preliminary data.</text>
</comment>
<evidence type="ECO:0000259" key="2">
    <source>
        <dbReference type="Pfam" id="PF07727"/>
    </source>
</evidence>
<accession>A0A6L2LNY8</accession>
<name>A0A6L2LNY8_TANCI</name>
<evidence type="ECO:0000313" key="3">
    <source>
        <dbReference type="EMBL" id="GEU62014.1"/>
    </source>
</evidence>
<dbReference type="InterPro" id="IPR013103">
    <property type="entry name" value="RVT_2"/>
</dbReference>
<keyword evidence="1" id="KW-0175">Coiled coil</keyword>
<dbReference type="Pfam" id="PF07727">
    <property type="entry name" value="RVT_2"/>
    <property type="match status" value="1"/>
</dbReference>
<dbReference type="AlphaFoldDB" id="A0A6L2LNY8"/>
<dbReference type="PANTHER" id="PTHR11439">
    <property type="entry name" value="GAG-POL-RELATED RETROTRANSPOSON"/>
    <property type="match status" value="1"/>
</dbReference>
<proteinExistence type="predicted"/>
<organism evidence="3">
    <name type="scientific">Tanacetum cinerariifolium</name>
    <name type="common">Dalmatian daisy</name>
    <name type="synonym">Chrysanthemum cinerariifolium</name>
    <dbReference type="NCBI Taxonomy" id="118510"/>
    <lineage>
        <taxon>Eukaryota</taxon>
        <taxon>Viridiplantae</taxon>
        <taxon>Streptophyta</taxon>
        <taxon>Embryophyta</taxon>
        <taxon>Tracheophyta</taxon>
        <taxon>Spermatophyta</taxon>
        <taxon>Magnoliopsida</taxon>
        <taxon>eudicotyledons</taxon>
        <taxon>Gunneridae</taxon>
        <taxon>Pentapetalae</taxon>
        <taxon>asterids</taxon>
        <taxon>campanulids</taxon>
        <taxon>Asterales</taxon>
        <taxon>Asteraceae</taxon>
        <taxon>Asteroideae</taxon>
        <taxon>Anthemideae</taxon>
        <taxon>Anthemidinae</taxon>
        <taxon>Tanacetum</taxon>
    </lineage>
</organism>
<reference evidence="3" key="1">
    <citation type="journal article" date="2019" name="Sci. Rep.">
        <title>Draft genome of Tanacetum cinerariifolium, the natural source of mosquito coil.</title>
        <authorList>
            <person name="Yamashiro T."/>
            <person name="Shiraishi A."/>
            <person name="Satake H."/>
            <person name="Nakayama K."/>
        </authorList>
    </citation>
    <scope>NUCLEOTIDE SEQUENCE</scope>
</reference>
<dbReference type="PANTHER" id="PTHR11439:SF483">
    <property type="entry name" value="PEPTIDE SYNTHASE GLIP-LIKE, PUTATIVE (AFU_ORTHOLOGUE AFUA_3G12920)-RELATED"/>
    <property type="match status" value="1"/>
</dbReference>
<protein>
    <submittedName>
        <fullName evidence="3">Retrovirus-related Pol polyprotein from transposon TNT 1-94</fullName>
    </submittedName>
</protein>
<dbReference type="EMBL" id="BKCJ010004602">
    <property type="protein sequence ID" value="GEU62014.1"/>
    <property type="molecule type" value="Genomic_DNA"/>
</dbReference>
<evidence type="ECO:0000256" key="1">
    <source>
        <dbReference type="SAM" id="Coils"/>
    </source>
</evidence>
<feature type="coiled-coil region" evidence="1">
    <location>
        <begin position="132"/>
        <end position="214"/>
    </location>
</feature>